<reference evidence="1 2" key="1">
    <citation type="submission" date="2010-01" db="EMBL/GenBank/DDBJ databases">
        <authorList>
            <person name="Muzny D."/>
            <person name="Qin X."/>
            <person name="Deng J."/>
            <person name="Jiang H."/>
            <person name="Liu Y."/>
            <person name="Qu J."/>
            <person name="Song X.-Z."/>
            <person name="Zhang L."/>
            <person name="Thornton R."/>
            <person name="Coyle M."/>
            <person name="Francisco L."/>
            <person name="Jackson L."/>
            <person name="Javaid M."/>
            <person name="Korchina V."/>
            <person name="Kovar C."/>
            <person name="Mata R."/>
            <person name="Mathew T."/>
            <person name="Ngo R."/>
            <person name="Nguyen L."/>
            <person name="Nguyen N."/>
            <person name="Okwuonu G."/>
            <person name="Ongeri F."/>
            <person name="Pham C."/>
            <person name="Simmons D."/>
            <person name="Wilczek-Boney K."/>
            <person name="Hale W."/>
            <person name="Jakkamsetti A."/>
            <person name="Pham P."/>
            <person name="Ruth R."/>
            <person name="San Lucas F."/>
            <person name="Warren J."/>
            <person name="Zhang J."/>
            <person name="Zhao Z."/>
            <person name="Zhou C."/>
            <person name="Zhu D."/>
            <person name="Lee S."/>
            <person name="Bess C."/>
            <person name="Blankenburg K."/>
            <person name="Forbes L."/>
            <person name="Fu Q."/>
            <person name="Gubbala S."/>
            <person name="Hirani K."/>
            <person name="Jayaseelan J.C."/>
            <person name="Lara F."/>
            <person name="Munidasa M."/>
            <person name="Palculict T."/>
            <person name="Patil S."/>
            <person name="Pu L.-L."/>
            <person name="Saada N."/>
            <person name="Tang L."/>
            <person name="Weissenberger G."/>
            <person name="Zhu Y."/>
            <person name="Hemphill L."/>
            <person name="Shang Y."/>
            <person name="Youmans B."/>
            <person name="Ayvaz T."/>
            <person name="Ross M."/>
            <person name="Santibanez J."/>
            <person name="Aqrawi P."/>
            <person name="Gross S."/>
            <person name="Joshi V."/>
            <person name="Fowler G."/>
            <person name="Nazareth L."/>
            <person name="Reid J."/>
            <person name="Worley K."/>
            <person name="Petrosino J."/>
            <person name="Highlander S."/>
            <person name="Gibbs R."/>
        </authorList>
    </citation>
    <scope>NUCLEOTIDE SEQUENCE [LARGE SCALE GENOMIC DNA]</scope>
    <source>
        <strain evidence="1 2">DSM 4582</strain>
    </source>
</reference>
<gene>
    <name evidence="1" type="ORF">HMPREF0758_1905</name>
</gene>
<accession>D4E1D1</accession>
<comment type="caution">
    <text evidence="1">The sequence shown here is derived from an EMBL/GenBank/DDBJ whole genome shotgun (WGS) entry which is preliminary data.</text>
</comment>
<keyword evidence="2" id="KW-1185">Reference proteome</keyword>
<evidence type="ECO:0000313" key="1">
    <source>
        <dbReference type="EMBL" id="EFE96476.1"/>
    </source>
</evidence>
<dbReference type="HOGENOM" id="CLU_2755611_0_0_6"/>
<protein>
    <submittedName>
        <fullName evidence="1">Uncharacterized protein</fullName>
    </submittedName>
</protein>
<proteinExistence type="predicted"/>
<sequence length="70" mass="8216">MHDAFLRFRFLMMLRTGVQRLGRNIAGRFIRTCYEVCLPNQYSANTQGWKEAEVKFSARITLDNILVTFV</sequence>
<dbReference type="EMBL" id="ADBY01000032">
    <property type="protein sequence ID" value="EFE96476.1"/>
    <property type="molecule type" value="Genomic_DNA"/>
</dbReference>
<dbReference type="Proteomes" id="UP000005723">
    <property type="component" value="Unassembled WGS sequence"/>
</dbReference>
<evidence type="ECO:0000313" key="2">
    <source>
        <dbReference type="Proteomes" id="UP000005723"/>
    </source>
</evidence>
<name>D4E1D1_SEROD</name>
<organism evidence="1 2">
    <name type="scientific">Serratia odorifera DSM 4582</name>
    <dbReference type="NCBI Taxonomy" id="667129"/>
    <lineage>
        <taxon>Bacteria</taxon>
        <taxon>Pseudomonadati</taxon>
        <taxon>Pseudomonadota</taxon>
        <taxon>Gammaproteobacteria</taxon>
        <taxon>Enterobacterales</taxon>
        <taxon>Yersiniaceae</taxon>
        <taxon>Serratia</taxon>
    </lineage>
</organism>
<dbReference type="AlphaFoldDB" id="D4E1D1"/>